<proteinExistence type="predicted"/>
<dbReference type="EMBL" id="QZEV01000267">
    <property type="protein sequence ID" value="RJK92341.1"/>
    <property type="molecule type" value="Genomic_DNA"/>
</dbReference>
<dbReference type="OrthoDB" id="9803968at2"/>
<feature type="non-terminal residue" evidence="1">
    <location>
        <position position="66"/>
    </location>
</feature>
<protein>
    <submittedName>
        <fullName evidence="1">Uncharacterized protein</fullName>
    </submittedName>
</protein>
<accession>A0A418ZNH5</accession>
<comment type="caution">
    <text evidence="1">The sequence shown here is derived from an EMBL/GenBank/DDBJ whole genome shotgun (WGS) entry which is preliminary data.</text>
</comment>
<dbReference type="Proteomes" id="UP000285530">
    <property type="component" value="Unassembled WGS sequence"/>
</dbReference>
<reference evidence="1 2" key="1">
    <citation type="submission" date="2018-09" db="EMBL/GenBank/DDBJ databases">
        <title>Paracoccus onubensis nov. sp. a moderate halophilic bacterium isolated from Gruta de las Maravillas (Aracena, Spain).</title>
        <authorList>
            <person name="Jurado V."/>
            <person name="Gutierrez-Patricio S."/>
            <person name="Gonzalez-Pimentel J.L."/>
            <person name="Laiz L."/>
            <person name="Saiz-Jimenez C."/>
        </authorList>
    </citation>
    <scope>NUCLEOTIDE SEQUENCE [LARGE SCALE GENOMIC DNA]</scope>
    <source>
        <strain evidence="1 2">DSM 19484</strain>
    </source>
</reference>
<dbReference type="RefSeq" id="WP_147388216.1">
    <property type="nucleotide sequence ID" value="NZ_QZEV01000267.1"/>
</dbReference>
<evidence type="ECO:0000313" key="2">
    <source>
        <dbReference type="Proteomes" id="UP000285530"/>
    </source>
</evidence>
<organism evidence="1 2">
    <name type="scientific">Paracoccus aestuarii</name>
    <dbReference type="NCBI Taxonomy" id="453842"/>
    <lineage>
        <taxon>Bacteria</taxon>
        <taxon>Pseudomonadati</taxon>
        <taxon>Pseudomonadota</taxon>
        <taxon>Alphaproteobacteria</taxon>
        <taxon>Rhodobacterales</taxon>
        <taxon>Paracoccaceae</taxon>
        <taxon>Paracoccus</taxon>
    </lineage>
</organism>
<name>A0A418ZNH5_9RHOB</name>
<gene>
    <name evidence="1" type="ORF">D3P06_19370</name>
</gene>
<dbReference type="AlphaFoldDB" id="A0A418ZNH5"/>
<keyword evidence="2" id="KW-1185">Reference proteome</keyword>
<evidence type="ECO:0000313" key="1">
    <source>
        <dbReference type="EMBL" id="RJK92341.1"/>
    </source>
</evidence>
<sequence length="66" mass="7190">MPSITSPVLALPAENSLTFLDHVFACWAEGRVFAIMRDPQALEGRGLTVQPVTLPEGPARLGWARM</sequence>